<reference evidence="1" key="1">
    <citation type="journal article" date="2015" name="Nature">
        <title>Complex archaea that bridge the gap between prokaryotes and eukaryotes.</title>
        <authorList>
            <person name="Spang A."/>
            <person name="Saw J.H."/>
            <person name="Jorgensen S.L."/>
            <person name="Zaremba-Niedzwiedzka K."/>
            <person name="Martijn J."/>
            <person name="Lind A.E."/>
            <person name="van Eijk R."/>
            <person name="Schleper C."/>
            <person name="Guy L."/>
            <person name="Ettema T.J."/>
        </authorList>
    </citation>
    <scope>NUCLEOTIDE SEQUENCE</scope>
</reference>
<evidence type="ECO:0000313" key="1">
    <source>
        <dbReference type="EMBL" id="KKN16789.1"/>
    </source>
</evidence>
<accession>A0A0F9NFT3</accession>
<name>A0A0F9NFT3_9ZZZZ</name>
<sequence length="63" mass="7555">MGWVIKEKRQELPHFTIGVVDDFVSGIENEMFDGVLFFTHRRDAMRFLKEGQIIVKAEMYYER</sequence>
<dbReference type="EMBL" id="LAZR01003581">
    <property type="protein sequence ID" value="KKN16789.1"/>
    <property type="molecule type" value="Genomic_DNA"/>
</dbReference>
<dbReference type="AlphaFoldDB" id="A0A0F9NFT3"/>
<gene>
    <name evidence="1" type="ORF">LCGC14_0972510</name>
</gene>
<proteinExistence type="predicted"/>
<organism evidence="1">
    <name type="scientific">marine sediment metagenome</name>
    <dbReference type="NCBI Taxonomy" id="412755"/>
    <lineage>
        <taxon>unclassified sequences</taxon>
        <taxon>metagenomes</taxon>
        <taxon>ecological metagenomes</taxon>
    </lineage>
</organism>
<comment type="caution">
    <text evidence="1">The sequence shown here is derived from an EMBL/GenBank/DDBJ whole genome shotgun (WGS) entry which is preliminary data.</text>
</comment>
<protein>
    <submittedName>
        <fullName evidence="1">Uncharacterized protein</fullName>
    </submittedName>
</protein>